<gene>
    <name evidence="3" type="ORF">N1028_08185</name>
</gene>
<feature type="domain" description="Amidohydrolase-related" evidence="2">
    <location>
        <begin position="10"/>
        <end position="309"/>
    </location>
</feature>
<dbReference type="GO" id="GO:0019748">
    <property type="term" value="P:secondary metabolic process"/>
    <property type="evidence" value="ECO:0007669"/>
    <property type="project" value="TreeGrafter"/>
</dbReference>
<dbReference type="PANTHER" id="PTHR21240:SF28">
    <property type="entry name" value="ISO-OROTATE DECARBOXYLASE (EUROFUNG)"/>
    <property type="match status" value="1"/>
</dbReference>
<dbReference type="InterPro" id="IPR006680">
    <property type="entry name" value="Amidohydro-rel"/>
</dbReference>
<comment type="caution">
    <text evidence="3">The sequence shown here is derived from an EMBL/GenBank/DDBJ whole genome shotgun (WGS) entry which is preliminary data.</text>
</comment>
<dbReference type="RefSeq" id="WP_259526460.1">
    <property type="nucleotide sequence ID" value="NZ_JANLCK010000003.1"/>
</dbReference>
<dbReference type="PANTHER" id="PTHR21240">
    <property type="entry name" value="2-AMINO-3-CARBOXYLMUCONATE-6-SEMIALDEHYDE DECARBOXYLASE"/>
    <property type="match status" value="1"/>
</dbReference>
<keyword evidence="4" id="KW-1185">Reference proteome</keyword>
<dbReference type="Gene3D" id="3.20.20.140">
    <property type="entry name" value="Metal-dependent hydrolases"/>
    <property type="match status" value="1"/>
</dbReference>
<name>A0AA41XCU1_9MICO</name>
<dbReference type="Proteomes" id="UP001165587">
    <property type="component" value="Unassembled WGS sequence"/>
</dbReference>
<evidence type="ECO:0000313" key="4">
    <source>
        <dbReference type="Proteomes" id="UP001165587"/>
    </source>
</evidence>
<dbReference type="GO" id="GO:0005737">
    <property type="term" value="C:cytoplasm"/>
    <property type="evidence" value="ECO:0007669"/>
    <property type="project" value="TreeGrafter"/>
</dbReference>
<keyword evidence="1" id="KW-0456">Lyase</keyword>
<evidence type="ECO:0000313" key="3">
    <source>
        <dbReference type="EMBL" id="MCS5725874.1"/>
    </source>
</evidence>
<dbReference type="AlphaFoldDB" id="A0AA41XCU1"/>
<evidence type="ECO:0000259" key="2">
    <source>
        <dbReference type="Pfam" id="PF04909"/>
    </source>
</evidence>
<dbReference type="EMBL" id="JANLCK010000003">
    <property type="protein sequence ID" value="MCS5725874.1"/>
    <property type="molecule type" value="Genomic_DNA"/>
</dbReference>
<dbReference type="InterPro" id="IPR032466">
    <property type="entry name" value="Metal_Hydrolase"/>
</dbReference>
<dbReference type="InterPro" id="IPR032465">
    <property type="entry name" value="ACMSD"/>
</dbReference>
<evidence type="ECO:0000256" key="1">
    <source>
        <dbReference type="ARBA" id="ARBA00023239"/>
    </source>
</evidence>
<dbReference type="GO" id="GO:0016831">
    <property type="term" value="F:carboxy-lyase activity"/>
    <property type="evidence" value="ECO:0007669"/>
    <property type="project" value="InterPro"/>
</dbReference>
<proteinExistence type="predicted"/>
<protein>
    <submittedName>
        <fullName evidence="3">Amidohydrolase</fullName>
    </submittedName>
</protein>
<reference evidence="3" key="1">
    <citation type="submission" date="2022-08" db="EMBL/GenBank/DDBJ databases">
        <authorList>
            <person name="Deng Y."/>
            <person name="Han X.-F."/>
            <person name="Zhang Y.-Q."/>
        </authorList>
    </citation>
    <scope>NUCLEOTIDE SEQUENCE</scope>
    <source>
        <strain evidence="3">CPCC 203407</strain>
    </source>
</reference>
<dbReference type="Pfam" id="PF04909">
    <property type="entry name" value="Amidohydro_2"/>
    <property type="match status" value="1"/>
</dbReference>
<sequence length="335" mass="35455">MSFALRPGPVDVHAHWLPRELFGLAPGAPFGGITDRDGRLFLGEVPLSIETRSMSDVGRVRADMERAGVGSRVLSAPPFAFALGTDRGTDEYVEAFNDGLARVVVDGEGWFAGFGCVSLADTAASTRQLRALARIPGMLGVALPPLVHGSSLDSEPLEGVLREAADLGLAVLVHPMQLPSPSLSRHYLANLIGNPVETATAIASLLLGGVQERVPALRICFVHGGGCAPDLLGRWTHAWHARPDVRASSSRPPEEGFRALFLDTVTHDDDAFALLTAKAGDGKVLLGSDYPFDMADGDPVRHAVARGLTAHQLEHDGRAFLGLPGPGDDPDPLVR</sequence>
<organism evidence="3 4">
    <name type="scientific">Herbiconiux oxytropis</name>
    <dbReference type="NCBI Taxonomy" id="2970915"/>
    <lineage>
        <taxon>Bacteria</taxon>
        <taxon>Bacillati</taxon>
        <taxon>Actinomycetota</taxon>
        <taxon>Actinomycetes</taxon>
        <taxon>Micrococcales</taxon>
        <taxon>Microbacteriaceae</taxon>
        <taxon>Herbiconiux</taxon>
    </lineage>
</organism>
<dbReference type="SUPFAM" id="SSF51556">
    <property type="entry name" value="Metallo-dependent hydrolases"/>
    <property type="match status" value="1"/>
</dbReference>
<accession>A0AA41XCU1</accession>
<dbReference type="GO" id="GO:0016787">
    <property type="term" value="F:hydrolase activity"/>
    <property type="evidence" value="ECO:0007669"/>
    <property type="project" value="InterPro"/>
</dbReference>